<dbReference type="PANTHER" id="PTHR46031">
    <property type="match status" value="1"/>
</dbReference>
<proteinExistence type="predicted"/>
<name>A0A1V0SKW3_9VIRU</name>
<dbReference type="Gene3D" id="3.30.160.20">
    <property type="match status" value="1"/>
</dbReference>
<dbReference type="SUPFAM" id="SSF54768">
    <property type="entry name" value="dsRNA-binding domain-like"/>
    <property type="match status" value="1"/>
</dbReference>
<dbReference type="Pfam" id="PF00035">
    <property type="entry name" value="dsrm"/>
    <property type="match status" value="1"/>
</dbReference>
<dbReference type="EMBL" id="KY684112">
    <property type="protein sequence ID" value="ARF12367.1"/>
    <property type="molecule type" value="Genomic_DNA"/>
</dbReference>
<dbReference type="SMART" id="SM00358">
    <property type="entry name" value="DSRM"/>
    <property type="match status" value="1"/>
</dbReference>
<evidence type="ECO:0000256" key="1">
    <source>
        <dbReference type="ARBA" id="ARBA00022737"/>
    </source>
</evidence>
<gene>
    <name evidence="5" type="ORF">Klosneuvirus_5_37</name>
</gene>
<dbReference type="PANTHER" id="PTHR46031:SF26">
    <property type="entry name" value="DOUBLE-STRANDED RNA-BINDING PROTEIN 2"/>
    <property type="match status" value="1"/>
</dbReference>
<evidence type="ECO:0000313" key="5">
    <source>
        <dbReference type="EMBL" id="ARF12367.1"/>
    </source>
</evidence>
<organism evidence="5">
    <name type="scientific">Klosneuvirus KNV1</name>
    <dbReference type="NCBI Taxonomy" id="1977640"/>
    <lineage>
        <taxon>Viruses</taxon>
        <taxon>Varidnaviria</taxon>
        <taxon>Bamfordvirae</taxon>
        <taxon>Nucleocytoviricota</taxon>
        <taxon>Megaviricetes</taxon>
        <taxon>Imitervirales</taxon>
        <taxon>Mimiviridae</taxon>
        <taxon>Klosneuvirinae</taxon>
        <taxon>Klosneuvirus</taxon>
    </lineage>
</organism>
<protein>
    <submittedName>
        <fullName evidence="5">Double-stranded RNA binding motif-containing protein</fullName>
    </submittedName>
</protein>
<dbReference type="CDD" id="cd10845">
    <property type="entry name" value="DSRM_RNAse_III_family"/>
    <property type="match status" value="1"/>
</dbReference>
<feature type="domain" description="DRBM" evidence="4">
    <location>
        <begin position="4"/>
        <end position="72"/>
    </location>
</feature>
<dbReference type="InterPro" id="IPR014720">
    <property type="entry name" value="dsRBD_dom"/>
</dbReference>
<keyword evidence="1" id="KW-0677">Repeat</keyword>
<accession>A0A1V0SKW3</accession>
<dbReference type="GO" id="GO:0003723">
    <property type="term" value="F:RNA binding"/>
    <property type="evidence" value="ECO:0007669"/>
    <property type="project" value="UniProtKB-UniRule"/>
</dbReference>
<evidence type="ECO:0000256" key="2">
    <source>
        <dbReference type="ARBA" id="ARBA00022884"/>
    </source>
</evidence>
<evidence type="ECO:0000256" key="3">
    <source>
        <dbReference type="PROSITE-ProRule" id="PRU00266"/>
    </source>
</evidence>
<keyword evidence="2 3" id="KW-0694">RNA-binding</keyword>
<sequence>MEKSYKNLLQEHFQKNNLPLPYYETNRIDGLDHEPVWRAQLELDDTLYESEGSSKKEAEIKVAEQAYLDYCQKPVKQEIKLDRKQKVKELRDIDFSQHDSIIMVDGENCDIDMGKINANMLVLFFAAKNTTKNKIFEYQSKYDHCYVFLSQCVGKDAADHLLTFYAGKLSMISNKKMYVLTKDHYGEFLERFMDNCKFICSLDEIN</sequence>
<evidence type="ECO:0000259" key="4">
    <source>
        <dbReference type="PROSITE" id="PS50137"/>
    </source>
</evidence>
<dbReference type="PROSITE" id="PS50137">
    <property type="entry name" value="DS_RBD"/>
    <property type="match status" value="1"/>
</dbReference>
<reference evidence="5" key="1">
    <citation type="journal article" date="2017" name="Science">
        <title>Giant viruses with an expanded complement of translation system components.</title>
        <authorList>
            <person name="Schulz F."/>
            <person name="Yutin N."/>
            <person name="Ivanova N.N."/>
            <person name="Ortega D.R."/>
            <person name="Lee T.K."/>
            <person name="Vierheilig J."/>
            <person name="Daims H."/>
            <person name="Horn M."/>
            <person name="Wagner M."/>
            <person name="Jensen G.J."/>
            <person name="Kyrpides N.C."/>
            <person name="Koonin E.V."/>
            <person name="Woyke T."/>
        </authorList>
    </citation>
    <scope>NUCLEOTIDE SEQUENCE</scope>
    <source>
        <strain evidence="5">KNV1</strain>
    </source>
</reference>